<comment type="caution">
    <text evidence="2">The sequence shown here is derived from an EMBL/GenBank/DDBJ whole genome shotgun (WGS) entry which is preliminary data.</text>
</comment>
<evidence type="ECO:0000313" key="4">
    <source>
        <dbReference type="EMBL" id="CAF4159643.1"/>
    </source>
</evidence>
<proteinExistence type="predicted"/>
<dbReference type="InterPro" id="IPR055191">
    <property type="entry name" value="POL2_thumb"/>
</dbReference>
<organism evidence="2 5">
    <name type="scientific">Rotaria sordida</name>
    <dbReference type="NCBI Taxonomy" id="392033"/>
    <lineage>
        <taxon>Eukaryota</taxon>
        <taxon>Metazoa</taxon>
        <taxon>Spiralia</taxon>
        <taxon>Gnathifera</taxon>
        <taxon>Rotifera</taxon>
        <taxon>Eurotatoria</taxon>
        <taxon>Bdelloidea</taxon>
        <taxon>Philodinida</taxon>
        <taxon>Philodinidae</taxon>
        <taxon>Rotaria</taxon>
    </lineage>
</organism>
<name>A0A815C2E7_9BILA</name>
<sequence length="181" mass="21273">MLSDYDEEKSTSISRTKRLIEFFCEDVIKDNDLCCRFVTANVSHLPGQIKFSITIIKKPSAKRKHDELNEKTLTRQWRINIQHEQQHEQSSNIYDNFQLTTKQKATFDGKIDIYIRHAPEHLHTHPWQMISYELTDLSNIFRTCYCTSIEEQIKSTQRSIGYERAIHNCSTKVNCLLPCCS</sequence>
<evidence type="ECO:0000259" key="1">
    <source>
        <dbReference type="Pfam" id="PF22634"/>
    </source>
</evidence>
<dbReference type="AlphaFoldDB" id="A0A815C2E7"/>
<accession>A0A815C2E7</accession>
<dbReference type="Proteomes" id="UP000663889">
    <property type="component" value="Unassembled WGS sequence"/>
</dbReference>
<dbReference type="EMBL" id="CAJNOO010008528">
    <property type="protein sequence ID" value="CAF1482988.1"/>
    <property type="molecule type" value="Genomic_DNA"/>
</dbReference>
<dbReference type="EMBL" id="CAJNOU010002020">
    <property type="protein sequence ID" value="CAF1281313.1"/>
    <property type="molecule type" value="Genomic_DNA"/>
</dbReference>
<evidence type="ECO:0000313" key="3">
    <source>
        <dbReference type="EMBL" id="CAF1482988.1"/>
    </source>
</evidence>
<dbReference type="Proteomes" id="UP000663823">
    <property type="component" value="Unassembled WGS sequence"/>
</dbReference>
<feature type="domain" description="DNA polymerase epsilon ,catalytic subunit A thumb" evidence="1">
    <location>
        <begin position="2"/>
        <end position="44"/>
    </location>
</feature>
<dbReference type="EMBL" id="CAJOAX010015908">
    <property type="protein sequence ID" value="CAF4159643.1"/>
    <property type="molecule type" value="Genomic_DNA"/>
</dbReference>
<gene>
    <name evidence="4" type="ORF">OTI717_LOCUS36652</name>
    <name evidence="3" type="ORF">RFH988_LOCUS38072</name>
    <name evidence="2" type="ORF">SEV965_LOCUS25269</name>
</gene>
<evidence type="ECO:0000313" key="5">
    <source>
        <dbReference type="Proteomes" id="UP000663889"/>
    </source>
</evidence>
<dbReference type="Proteomes" id="UP000663882">
    <property type="component" value="Unassembled WGS sequence"/>
</dbReference>
<evidence type="ECO:0000313" key="2">
    <source>
        <dbReference type="EMBL" id="CAF1281313.1"/>
    </source>
</evidence>
<dbReference type="Pfam" id="PF22634">
    <property type="entry name" value="POL2_thumb"/>
    <property type="match status" value="1"/>
</dbReference>
<reference evidence="2" key="1">
    <citation type="submission" date="2021-02" db="EMBL/GenBank/DDBJ databases">
        <authorList>
            <person name="Nowell W R."/>
        </authorList>
    </citation>
    <scope>NUCLEOTIDE SEQUENCE</scope>
</reference>
<dbReference type="OrthoDB" id="10337023at2759"/>
<protein>
    <recommendedName>
        <fullName evidence="1">DNA polymerase epsilon,catalytic subunit A thumb domain-containing protein</fullName>
    </recommendedName>
</protein>